<reference evidence="2" key="1">
    <citation type="journal article" date="2014" name="Int. J. Syst. Evol. Microbiol.">
        <title>Complete genome sequence of Corynebacterium casei LMG S-19264T (=DSM 44701T), isolated from a smear-ripened cheese.</title>
        <authorList>
            <consortium name="US DOE Joint Genome Institute (JGI-PGF)"/>
            <person name="Walter F."/>
            <person name="Albersmeier A."/>
            <person name="Kalinowski J."/>
            <person name="Ruckert C."/>
        </authorList>
    </citation>
    <scope>NUCLEOTIDE SEQUENCE</scope>
    <source>
        <strain evidence="2">CGMCC 1.15254</strain>
    </source>
</reference>
<keyword evidence="1" id="KW-1133">Transmembrane helix</keyword>
<accession>A0A917C2F7</accession>
<proteinExistence type="predicted"/>
<reference evidence="2" key="2">
    <citation type="submission" date="2020-09" db="EMBL/GenBank/DDBJ databases">
        <authorList>
            <person name="Sun Q."/>
            <person name="Zhou Y."/>
        </authorList>
    </citation>
    <scope>NUCLEOTIDE SEQUENCE</scope>
    <source>
        <strain evidence="2">CGMCC 1.15254</strain>
    </source>
</reference>
<evidence type="ECO:0000313" key="3">
    <source>
        <dbReference type="Proteomes" id="UP000632498"/>
    </source>
</evidence>
<keyword evidence="1" id="KW-0812">Transmembrane</keyword>
<name>A0A917C2F7_9PROT</name>
<dbReference type="AlphaFoldDB" id="A0A917C2F7"/>
<organism evidence="2 3">
    <name type="scientific">Terasakiella brassicae</name>
    <dbReference type="NCBI Taxonomy" id="1634917"/>
    <lineage>
        <taxon>Bacteria</taxon>
        <taxon>Pseudomonadati</taxon>
        <taxon>Pseudomonadota</taxon>
        <taxon>Alphaproteobacteria</taxon>
        <taxon>Rhodospirillales</taxon>
        <taxon>Terasakiellaceae</taxon>
        <taxon>Terasakiella</taxon>
    </lineage>
</organism>
<evidence type="ECO:0000256" key="1">
    <source>
        <dbReference type="SAM" id="Phobius"/>
    </source>
</evidence>
<keyword evidence="1" id="KW-0472">Membrane</keyword>
<dbReference type="RefSeq" id="WP_188664700.1">
    <property type="nucleotide sequence ID" value="NZ_BMHV01000014.1"/>
</dbReference>
<sequence length="66" mass="7739">MDWLAIVPVFVIGMFLLITWNALSPIRFIQQQRAEREKRLKEWQDLKASEAEEEASLSKHSDNNPL</sequence>
<comment type="caution">
    <text evidence="2">The sequence shown here is derived from an EMBL/GenBank/DDBJ whole genome shotgun (WGS) entry which is preliminary data.</text>
</comment>
<keyword evidence="3" id="KW-1185">Reference proteome</keyword>
<evidence type="ECO:0000313" key="2">
    <source>
        <dbReference type="EMBL" id="GGF66772.1"/>
    </source>
</evidence>
<protein>
    <submittedName>
        <fullName evidence="2">Uncharacterized protein</fullName>
    </submittedName>
</protein>
<gene>
    <name evidence="2" type="ORF">GCM10011332_21110</name>
</gene>
<feature type="transmembrane region" description="Helical" evidence="1">
    <location>
        <begin position="6"/>
        <end position="29"/>
    </location>
</feature>
<dbReference type="Proteomes" id="UP000632498">
    <property type="component" value="Unassembled WGS sequence"/>
</dbReference>
<dbReference type="EMBL" id="BMHV01000014">
    <property type="protein sequence ID" value="GGF66772.1"/>
    <property type="molecule type" value="Genomic_DNA"/>
</dbReference>